<dbReference type="Proteomes" id="UP000275772">
    <property type="component" value="Unassembled WGS sequence"/>
</dbReference>
<proteinExistence type="predicted"/>
<dbReference type="VEuPathDB" id="FungiDB:BLGHR1_12684"/>
<evidence type="ECO:0000313" key="2">
    <source>
        <dbReference type="Proteomes" id="UP000275772"/>
    </source>
</evidence>
<dbReference type="AlphaFoldDB" id="A0A383URD3"/>
<reference evidence="1 2" key="1">
    <citation type="submission" date="2017-11" db="EMBL/GenBank/DDBJ databases">
        <authorList>
            <person name="Kracher B."/>
        </authorList>
    </citation>
    <scope>NUCLEOTIDE SEQUENCE [LARGE SCALE GENOMIC DNA]</scope>
    <source>
        <strain evidence="1 2">RACE1</strain>
    </source>
</reference>
<dbReference type="EMBL" id="UNSH01000041">
    <property type="protein sequence ID" value="SZF01910.1"/>
    <property type="molecule type" value="Genomic_DNA"/>
</dbReference>
<protein>
    <submittedName>
        <fullName evidence="1">Uncharacterized protein</fullName>
    </submittedName>
</protein>
<accession>A0A383URD3</accession>
<organism evidence="1 2">
    <name type="scientific">Blumeria hordei</name>
    <name type="common">Barley powdery mildew</name>
    <name type="synonym">Blumeria graminis f. sp. hordei</name>
    <dbReference type="NCBI Taxonomy" id="2867405"/>
    <lineage>
        <taxon>Eukaryota</taxon>
        <taxon>Fungi</taxon>
        <taxon>Dikarya</taxon>
        <taxon>Ascomycota</taxon>
        <taxon>Pezizomycotina</taxon>
        <taxon>Leotiomycetes</taxon>
        <taxon>Erysiphales</taxon>
        <taxon>Erysiphaceae</taxon>
        <taxon>Blumeria</taxon>
    </lineage>
</organism>
<name>A0A383URD3_BLUHO</name>
<gene>
    <name evidence="1" type="ORF">BLGHR1_12684</name>
</gene>
<sequence length="79" mass="8687">MYKGDFKQEAAEVVLRVDLEVDPAAITTAGRFASCEKRRGSDPHGTNQAIVKEQSMAGGRIWLRMIPWACSSSTMKATK</sequence>
<evidence type="ECO:0000313" key="1">
    <source>
        <dbReference type="EMBL" id="SZF01910.1"/>
    </source>
</evidence>